<dbReference type="InterPro" id="IPR000871">
    <property type="entry name" value="Beta-lactam_class-A"/>
</dbReference>
<dbReference type="InterPro" id="IPR006311">
    <property type="entry name" value="TAT_signal"/>
</dbReference>
<evidence type="ECO:0000256" key="2">
    <source>
        <dbReference type="ARBA" id="ARBA00009009"/>
    </source>
</evidence>
<dbReference type="GO" id="GO:0008800">
    <property type="term" value="F:beta-lactamase activity"/>
    <property type="evidence" value="ECO:0007669"/>
    <property type="project" value="UniProtKB-EC"/>
</dbReference>
<organism evidence="6 7">
    <name type="scientific">Phaeospirillum tilakii</name>
    <dbReference type="NCBI Taxonomy" id="741673"/>
    <lineage>
        <taxon>Bacteria</taxon>
        <taxon>Pseudomonadati</taxon>
        <taxon>Pseudomonadota</taxon>
        <taxon>Alphaproteobacteria</taxon>
        <taxon>Rhodospirillales</taxon>
        <taxon>Rhodospirillaceae</taxon>
        <taxon>Phaeospirillum</taxon>
    </lineage>
</organism>
<evidence type="ECO:0000256" key="3">
    <source>
        <dbReference type="ARBA" id="ARBA00012865"/>
    </source>
</evidence>
<dbReference type="Pfam" id="PF13354">
    <property type="entry name" value="Beta-lactamase2"/>
    <property type="match status" value="1"/>
</dbReference>
<dbReference type="InterPro" id="IPR045155">
    <property type="entry name" value="Beta-lactam_cat"/>
</dbReference>
<evidence type="ECO:0000256" key="4">
    <source>
        <dbReference type="ARBA" id="ARBA00030171"/>
    </source>
</evidence>
<name>A0ABW5C9H7_9PROT</name>
<dbReference type="SUPFAM" id="SSF56601">
    <property type="entry name" value="beta-lactamase/transpeptidase-like"/>
    <property type="match status" value="1"/>
</dbReference>
<protein>
    <recommendedName>
        <fullName evidence="3">beta-lactamase</fullName>
        <ecNumber evidence="3">3.5.2.6</ecNumber>
    </recommendedName>
    <alternativeName>
        <fullName evidence="4">Penicillinase</fullName>
    </alternativeName>
</protein>
<dbReference type="EC" id="3.5.2.6" evidence="3"/>
<dbReference type="EMBL" id="JBHUIY010000005">
    <property type="protein sequence ID" value="MFD2233007.1"/>
    <property type="molecule type" value="Genomic_DNA"/>
</dbReference>
<comment type="similarity">
    <text evidence="2">Belongs to the class-A beta-lactamase family.</text>
</comment>
<keyword evidence="7" id="KW-1185">Reference proteome</keyword>
<dbReference type="InterPro" id="IPR012338">
    <property type="entry name" value="Beta-lactam/transpept-like"/>
</dbReference>
<dbReference type="PANTHER" id="PTHR35333">
    <property type="entry name" value="BETA-LACTAMASE"/>
    <property type="match status" value="1"/>
</dbReference>
<sequence length="289" mass="29387">MIGLNRRGFLLATGAGLVGGAGRARAAGESMRAAWARIEAGSGGRLGVARRDLADGTSLGHRADERFPLCSLAKLLICAAILARVDQGREDPARRIRFGSEALVAYSPVTGPQAGGDGVTLDALCAAAMIDSDNTAANLLVAALGGPAAVTDFARGLGDGVTRLDRWEPDLNQAGRDDPRDTTSPAALAADLERLAFGAETLSASSRARLLDWMRACRTGGARIRAGLPTGWSAGDKTGSGENGTSNDIAVIFPPGRAPIILAVTLTGSPLPPEGRDAVLAAVAAAATA</sequence>
<keyword evidence="6" id="KW-0378">Hydrolase</keyword>
<evidence type="ECO:0000313" key="6">
    <source>
        <dbReference type="EMBL" id="MFD2233007.1"/>
    </source>
</evidence>
<evidence type="ECO:0000259" key="5">
    <source>
        <dbReference type="Pfam" id="PF13354"/>
    </source>
</evidence>
<accession>A0ABW5C9H7</accession>
<comment type="catalytic activity">
    <reaction evidence="1">
        <text>a beta-lactam + H2O = a substituted beta-amino acid</text>
        <dbReference type="Rhea" id="RHEA:20401"/>
        <dbReference type="ChEBI" id="CHEBI:15377"/>
        <dbReference type="ChEBI" id="CHEBI:35627"/>
        <dbReference type="ChEBI" id="CHEBI:140347"/>
        <dbReference type="EC" id="3.5.2.6"/>
    </reaction>
</comment>
<comment type="caution">
    <text evidence="6">The sequence shown here is derived from an EMBL/GenBank/DDBJ whole genome shotgun (WGS) entry which is preliminary data.</text>
</comment>
<proteinExistence type="inferred from homology"/>
<reference evidence="7" key="1">
    <citation type="journal article" date="2019" name="Int. J. Syst. Evol. Microbiol.">
        <title>The Global Catalogue of Microorganisms (GCM) 10K type strain sequencing project: providing services to taxonomists for standard genome sequencing and annotation.</title>
        <authorList>
            <consortium name="The Broad Institute Genomics Platform"/>
            <consortium name="The Broad Institute Genome Sequencing Center for Infectious Disease"/>
            <person name="Wu L."/>
            <person name="Ma J."/>
        </authorList>
    </citation>
    <scope>NUCLEOTIDE SEQUENCE [LARGE SCALE GENOMIC DNA]</scope>
    <source>
        <strain evidence="7">KCTC 15012</strain>
    </source>
</reference>
<dbReference type="PRINTS" id="PR00118">
    <property type="entry name" value="BLACTAMASEA"/>
</dbReference>
<dbReference type="PANTHER" id="PTHR35333:SF3">
    <property type="entry name" value="BETA-LACTAMASE-TYPE TRANSPEPTIDASE FOLD CONTAINING PROTEIN"/>
    <property type="match status" value="1"/>
</dbReference>
<dbReference type="NCBIfam" id="NF033103">
    <property type="entry name" value="bla_class_A"/>
    <property type="match status" value="1"/>
</dbReference>
<evidence type="ECO:0000313" key="7">
    <source>
        <dbReference type="Proteomes" id="UP001597296"/>
    </source>
</evidence>
<gene>
    <name evidence="6" type="primary">bla</name>
    <name evidence="6" type="ORF">ACFSNB_04230</name>
</gene>
<dbReference type="PROSITE" id="PS51318">
    <property type="entry name" value="TAT"/>
    <property type="match status" value="1"/>
</dbReference>
<dbReference type="Gene3D" id="3.40.710.10">
    <property type="entry name" value="DD-peptidase/beta-lactamase superfamily"/>
    <property type="match status" value="1"/>
</dbReference>
<feature type="domain" description="Beta-lactamase class A catalytic" evidence="5">
    <location>
        <begin position="48"/>
        <end position="264"/>
    </location>
</feature>
<dbReference type="Proteomes" id="UP001597296">
    <property type="component" value="Unassembled WGS sequence"/>
</dbReference>
<evidence type="ECO:0000256" key="1">
    <source>
        <dbReference type="ARBA" id="ARBA00001526"/>
    </source>
</evidence>
<dbReference type="RefSeq" id="WP_377314790.1">
    <property type="nucleotide sequence ID" value="NZ_JBHUIY010000005.1"/>
</dbReference>